<protein>
    <submittedName>
        <fullName evidence="1">Uncharacterized protein</fullName>
    </submittedName>
</protein>
<reference evidence="1 2" key="1">
    <citation type="submission" date="2023-10" db="EMBL/GenBank/DDBJ databases">
        <title>Paenibacillus strain PFR10 Genome sequencing and assembly.</title>
        <authorList>
            <person name="Kim I."/>
        </authorList>
    </citation>
    <scope>NUCLEOTIDE SEQUENCE [LARGE SCALE GENOMIC DNA]</scope>
    <source>
        <strain evidence="1 2">PFR10</strain>
    </source>
</reference>
<dbReference type="Proteomes" id="UP001260980">
    <property type="component" value="Unassembled WGS sequence"/>
</dbReference>
<evidence type="ECO:0000313" key="1">
    <source>
        <dbReference type="EMBL" id="MDU0206282.1"/>
    </source>
</evidence>
<name>A0ABU3RPQ2_9BACL</name>
<comment type="caution">
    <text evidence="1">The sequence shown here is derived from an EMBL/GenBank/DDBJ whole genome shotgun (WGS) entry which is preliminary data.</text>
</comment>
<keyword evidence="2" id="KW-1185">Reference proteome</keyword>
<gene>
    <name evidence="1" type="ORF">RQP52_35000</name>
</gene>
<evidence type="ECO:0000313" key="2">
    <source>
        <dbReference type="Proteomes" id="UP001260980"/>
    </source>
</evidence>
<organism evidence="1 2">
    <name type="scientific">Paenibacillus violae</name>
    <dbReference type="NCBI Taxonomy" id="3077234"/>
    <lineage>
        <taxon>Bacteria</taxon>
        <taxon>Bacillati</taxon>
        <taxon>Bacillota</taxon>
        <taxon>Bacilli</taxon>
        <taxon>Bacillales</taxon>
        <taxon>Paenibacillaceae</taxon>
        <taxon>Paenibacillus</taxon>
    </lineage>
</organism>
<accession>A0ABU3RPQ2</accession>
<proteinExistence type="predicted"/>
<sequence>MKVYVKKVYYYLCGGMHLNLENQELLFSIFHDGGVEDIRNTVDGIECTIDIMYLAELIKPQFRGIIIKLIYPAELYLEDVDTSETIRDFKELNKLHIEILKAQVIEDKVKAFCSINEGQSFGYLNVKASEIYIYDPERNLISLEDLKTICNQYWDDFSNRA</sequence>
<dbReference type="EMBL" id="JAWCUD010000022">
    <property type="protein sequence ID" value="MDU0206282.1"/>
    <property type="molecule type" value="Genomic_DNA"/>
</dbReference>